<proteinExistence type="predicted"/>
<keyword evidence="2" id="KW-1185">Reference proteome</keyword>
<evidence type="ECO:0000313" key="2">
    <source>
        <dbReference type="Proteomes" id="UP001163846"/>
    </source>
</evidence>
<dbReference type="AlphaFoldDB" id="A0AA38U4Z7"/>
<name>A0AA38U4Z7_9AGAR</name>
<dbReference type="Proteomes" id="UP001163846">
    <property type="component" value="Unassembled WGS sequence"/>
</dbReference>
<sequence>MPSWQPGQFWNIISIDKKQSTDDLGLLGKFFWDPHPILLYYLIAPTMPSTSKPENSHCGKDSKLQSNTTSAALLALPVELLIIIAEDLGKDYLHLLCFSLTCTLLWEVTGQSRYRSLCSKLEHDSWAGSHIILLGDYAGSLPETVLTEQDKEKFTLDEVSCDELGTTFYHIAYRYFPEPLSPRTDFIFNDIRVKENRDLWEELLEAVCYDQTRFRRWMEPRRSEFMPVPQPGDRWMLRNLSKREYVTLAWTRDMDQVIYTLIARSDDPSVSMRGGDWLVKGPWAGDRIDITLVSAHEKENGDEGDWKEITAGVVSKLKALAVEDDYRGKLYLD</sequence>
<gene>
    <name evidence="1" type="ORF">F5878DRAFT_548097</name>
</gene>
<comment type="caution">
    <text evidence="1">The sequence shown here is derived from an EMBL/GenBank/DDBJ whole genome shotgun (WGS) entry which is preliminary data.</text>
</comment>
<evidence type="ECO:0000313" key="1">
    <source>
        <dbReference type="EMBL" id="KAJ3832482.1"/>
    </source>
</evidence>
<dbReference type="EMBL" id="MU806946">
    <property type="protein sequence ID" value="KAJ3832482.1"/>
    <property type="molecule type" value="Genomic_DNA"/>
</dbReference>
<accession>A0AA38U4Z7</accession>
<organism evidence="1 2">
    <name type="scientific">Lentinula raphanica</name>
    <dbReference type="NCBI Taxonomy" id="153919"/>
    <lineage>
        <taxon>Eukaryota</taxon>
        <taxon>Fungi</taxon>
        <taxon>Dikarya</taxon>
        <taxon>Basidiomycota</taxon>
        <taxon>Agaricomycotina</taxon>
        <taxon>Agaricomycetes</taxon>
        <taxon>Agaricomycetidae</taxon>
        <taxon>Agaricales</taxon>
        <taxon>Marasmiineae</taxon>
        <taxon>Omphalotaceae</taxon>
        <taxon>Lentinula</taxon>
    </lineage>
</organism>
<reference evidence="1" key="1">
    <citation type="submission" date="2022-08" db="EMBL/GenBank/DDBJ databases">
        <authorList>
            <consortium name="DOE Joint Genome Institute"/>
            <person name="Min B."/>
            <person name="Riley R."/>
            <person name="Sierra-Patev S."/>
            <person name="Naranjo-Ortiz M."/>
            <person name="Looney B."/>
            <person name="Konkel Z."/>
            <person name="Slot J.C."/>
            <person name="Sakamoto Y."/>
            <person name="Steenwyk J.L."/>
            <person name="Rokas A."/>
            <person name="Carro J."/>
            <person name="Camarero S."/>
            <person name="Ferreira P."/>
            <person name="Molpeceres G."/>
            <person name="Ruiz-Duenas F.J."/>
            <person name="Serrano A."/>
            <person name="Henrissat B."/>
            <person name="Drula E."/>
            <person name="Hughes K.W."/>
            <person name="Mata J.L."/>
            <person name="Ishikawa N.K."/>
            <person name="Vargas-Isla R."/>
            <person name="Ushijima S."/>
            <person name="Smith C.A."/>
            <person name="Ahrendt S."/>
            <person name="Andreopoulos W."/>
            <person name="He G."/>
            <person name="Labutti K."/>
            <person name="Lipzen A."/>
            <person name="Ng V."/>
            <person name="Sandor L."/>
            <person name="Barry K."/>
            <person name="Martinez A.T."/>
            <person name="Xiao Y."/>
            <person name="Gibbons J.G."/>
            <person name="Terashima K."/>
            <person name="Hibbett D.S."/>
            <person name="Grigoriev I.V."/>
        </authorList>
    </citation>
    <scope>NUCLEOTIDE SEQUENCE</scope>
    <source>
        <strain evidence="1">TFB9207</strain>
    </source>
</reference>
<protein>
    <submittedName>
        <fullName evidence="1">Uncharacterized protein</fullName>
    </submittedName>
</protein>